<gene>
    <name evidence="5" type="ORF">J3E07_001262</name>
</gene>
<reference evidence="5" key="1">
    <citation type="submission" date="2021-03" db="EMBL/GenBank/DDBJ databases">
        <title>Genomic Encyclopedia of Type Strains, Phase IV (KMG-V): Genome sequencing to study the core and pangenomes of soil and plant-associated prokaryotes.</title>
        <authorList>
            <person name="Whitman W."/>
        </authorList>
    </citation>
    <scope>NUCLEOTIDE SEQUENCE</scope>
    <source>
        <strain evidence="5">C4</strain>
    </source>
</reference>
<dbReference type="PANTHER" id="PTHR43080">
    <property type="entry name" value="CBS DOMAIN-CONTAINING PROTEIN CBSX3, MITOCHONDRIAL"/>
    <property type="match status" value="1"/>
</dbReference>
<evidence type="ECO:0000256" key="2">
    <source>
        <dbReference type="ARBA" id="ARBA00023122"/>
    </source>
</evidence>
<dbReference type="InterPro" id="IPR000644">
    <property type="entry name" value="CBS_dom"/>
</dbReference>
<evidence type="ECO:0000256" key="1">
    <source>
        <dbReference type="ARBA" id="ARBA00022737"/>
    </source>
</evidence>
<dbReference type="AlphaFoldDB" id="A0A8J7USN3"/>
<dbReference type="InterPro" id="IPR046342">
    <property type="entry name" value="CBS_dom_sf"/>
</dbReference>
<dbReference type="PROSITE" id="PS51371">
    <property type="entry name" value="CBS"/>
    <property type="match status" value="1"/>
</dbReference>
<dbReference type="InterPro" id="IPR051257">
    <property type="entry name" value="Diverse_CBS-Domain"/>
</dbReference>
<sequence length="164" mass="18732">MEIDTALEKYHHLKIKDIMPNKDEMPIVCINDSVLDVLKLLRTRHHVWVIDTKNDNNLEGLIRYLDVIDFLLPPSKHKIYMGSSTSILKSIIGGANTVKEILQPNPLTINQNNTVLEVLTKMEQYKVQIIGVVDDDNKLVGEISLKILIRQFMDLCMFSTNCGE</sequence>
<dbReference type="EMBL" id="JAGGMV010000003">
    <property type="protein sequence ID" value="MBP2201837.1"/>
    <property type="molecule type" value="Genomic_DNA"/>
</dbReference>
<dbReference type="Pfam" id="PF00571">
    <property type="entry name" value="CBS"/>
    <property type="match status" value="2"/>
</dbReference>
<dbReference type="PANTHER" id="PTHR43080:SF2">
    <property type="entry name" value="CBS DOMAIN-CONTAINING PROTEIN"/>
    <property type="match status" value="1"/>
</dbReference>
<evidence type="ECO:0000256" key="3">
    <source>
        <dbReference type="PROSITE-ProRule" id="PRU00703"/>
    </source>
</evidence>
<dbReference type="SUPFAM" id="SSF54631">
    <property type="entry name" value="CBS-domain pair"/>
    <property type="match status" value="1"/>
</dbReference>
<protein>
    <submittedName>
        <fullName evidence="5">CBS domain-containing protein</fullName>
    </submittedName>
</protein>
<dbReference type="Proteomes" id="UP000740329">
    <property type="component" value="Unassembled WGS sequence"/>
</dbReference>
<dbReference type="SMART" id="SM00116">
    <property type="entry name" value="CBS"/>
    <property type="match status" value="2"/>
</dbReference>
<accession>A0A8J7USN3</accession>
<comment type="caution">
    <text evidence="5">The sequence shown here is derived from an EMBL/GenBank/DDBJ whole genome shotgun (WGS) entry which is preliminary data.</text>
</comment>
<evidence type="ECO:0000259" key="4">
    <source>
        <dbReference type="PROSITE" id="PS51371"/>
    </source>
</evidence>
<evidence type="ECO:0000313" key="6">
    <source>
        <dbReference type="Proteomes" id="UP000740329"/>
    </source>
</evidence>
<evidence type="ECO:0000313" key="5">
    <source>
        <dbReference type="EMBL" id="MBP2201837.1"/>
    </source>
</evidence>
<organism evidence="5 6">
    <name type="scientific">Methanococcus voltae</name>
    <dbReference type="NCBI Taxonomy" id="2188"/>
    <lineage>
        <taxon>Archaea</taxon>
        <taxon>Methanobacteriati</taxon>
        <taxon>Methanobacteriota</taxon>
        <taxon>Methanomada group</taxon>
        <taxon>Methanococci</taxon>
        <taxon>Methanococcales</taxon>
        <taxon>Methanococcaceae</taxon>
        <taxon>Methanococcus</taxon>
    </lineage>
</organism>
<feature type="domain" description="CBS" evidence="4">
    <location>
        <begin position="102"/>
        <end position="160"/>
    </location>
</feature>
<name>A0A8J7USN3_METVO</name>
<dbReference type="Gene3D" id="3.10.580.10">
    <property type="entry name" value="CBS-domain"/>
    <property type="match status" value="1"/>
</dbReference>
<keyword evidence="1" id="KW-0677">Repeat</keyword>
<proteinExistence type="predicted"/>
<keyword evidence="2 3" id="KW-0129">CBS domain</keyword>